<protein>
    <submittedName>
        <fullName evidence="1">Uncharacterized protein</fullName>
    </submittedName>
</protein>
<keyword evidence="2" id="KW-1185">Reference proteome</keyword>
<sequence length="178" mass="20958">MNNTDCSEIDGYEKADKFVEAKNSLMKKWYENPYDLKILIRASFINWYLLVEWERTKHLNIDCDELADRINEIYDFGIKNFSENEEFLLAFGYMISVSPENFASCDYTSSYNNGMLMLKKAFKINPNNDLIKLIYTRSINKEILTKPMCENIVKYIDEKFVVDSVISDYVKSVILQIE</sequence>
<dbReference type="Proteomes" id="UP000776252">
    <property type="component" value="Unassembled WGS sequence"/>
</dbReference>
<proteinExistence type="predicted"/>
<evidence type="ECO:0000313" key="2">
    <source>
        <dbReference type="Proteomes" id="UP000776252"/>
    </source>
</evidence>
<organism evidence="1 2">
    <name type="scientific">Clostridium frigoris</name>
    <dbReference type="NCBI Taxonomy" id="205327"/>
    <lineage>
        <taxon>Bacteria</taxon>
        <taxon>Bacillati</taxon>
        <taxon>Bacillota</taxon>
        <taxon>Clostridia</taxon>
        <taxon>Eubacteriales</taxon>
        <taxon>Clostridiaceae</taxon>
        <taxon>Clostridium</taxon>
    </lineage>
</organism>
<dbReference type="RefSeq" id="WP_216149766.1">
    <property type="nucleotide sequence ID" value="NZ_JAHLDV010000028.1"/>
</dbReference>
<name>A0ABS6BUL9_9CLOT</name>
<gene>
    <name evidence="1" type="ORF">KPL37_12280</name>
</gene>
<dbReference type="EMBL" id="JAHLDV010000028">
    <property type="protein sequence ID" value="MBU3160522.1"/>
    <property type="molecule type" value="Genomic_DNA"/>
</dbReference>
<reference evidence="1 2" key="1">
    <citation type="submission" date="2021-06" db="EMBL/GenBank/DDBJ databases">
        <title>Clostridia strains as spoilage organisms.</title>
        <authorList>
            <person name="Wambui J."/>
            <person name="Stephan R."/>
            <person name="Stevens M.J.A."/>
        </authorList>
    </citation>
    <scope>NUCLEOTIDE SEQUENCE [LARGE SCALE GENOMIC DNA]</scope>
    <source>
        <strain evidence="1 2">DSM 14204</strain>
    </source>
</reference>
<evidence type="ECO:0000313" key="1">
    <source>
        <dbReference type="EMBL" id="MBU3160522.1"/>
    </source>
</evidence>
<accession>A0ABS6BUL9</accession>
<comment type="caution">
    <text evidence="1">The sequence shown here is derived from an EMBL/GenBank/DDBJ whole genome shotgun (WGS) entry which is preliminary data.</text>
</comment>